<dbReference type="Proteomes" id="UP000008841">
    <property type="component" value="Chromosome"/>
</dbReference>
<dbReference type="SUPFAM" id="SSF54534">
    <property type="entry name" value="FKBP-like"/>
    <property type="match status" value="1"/>
</dbReference>
<dbReference type="GO" id="GO:0003755">
    <property type="term" value="F:peptidyl-prolyl cis-trans isomerase activity"/>
    <property type="evidence" value="ECO:0007669"/>
    <property type="project" value="UniProtKB-KW"/>
</dbReference>
<accession>B3EE01</accession>
<reference evidence="3 4" key="1">
    <citation type="submission" date="2008-05" db="EMBL/GenBank/DDBJ databases">
        <title>Complete sequence of Chlorobium limicola DSM 245.</title>
        <authorList>
            <consortium name="US DOE Joint Genome Institute"/>
            <person name="Lucas S."/>
            <person name="Copeland A."/>
            <person name="Lapidus A."/>
            <person name="Glavina del Rio T."/>
            <person name="Dalin E."/>
            <person name="Tice H."/>
            <person name="Bruce D."/>
            <person name="Goodwin L."/>
            <person name="Pitluck S."/>
            <person name="Schmutz J."/>
            <person name="Larimer F."/>
            <person name="Land M."/>
            <person name="Hauser L."/>
            <person name="Kyrpides N."/>
            <person name="Ovchinnikova G."/>
            <person name="Zhao F."/>
            <person name="Li T."/>
            <person name="Liu Z."/>
            <person name="Overmann J."/>
            <person name="Bryant D.A."/>
            <person name="Richardson P."/>
        </authorList>
    </citation>
    <scope>NUCLEOTIDE SEQUENCE [LARGE SCALE GENOMIC DNA]</scope>
    <source>
        <strain evidence="4">DSM 245 / NBRC 103803 / 6330</strain>
    </source>
</reference>
<dbReference type="EMBL" id="CP001097">
    <property type="protein sequence ID" value="ACD90703.1"/>
    <property type="molecule type" value="Genomic_DNA"/>
</dbReference>
<dbReference type="AlphaFoldDB" id="B3EE01"/>
<dbReference type="HOGENOM" id="CLU_082394_0_0_10"/>
<dbReference type="STRING" id="290315.Clim_1660"/>
<evidence type="ECO:0000256" key="1">
    <source>
        <dbReference type="PROSITE-ProRule" id="PRU00278"/>
    </source>
</evidence>
<dbReference type="InterPro" id="IPR046357">
    <property type="entry name" value="PPIase_dom_sf"/>
</dbReference>
<name>B3EE01_CHLL2</name>
<dbReference type="eggNOG" id="COG0760">
    <property type="taxonomic scope" value="Bacteria"/>
</dbReference>
<evidence type="ECO:0000259" key="2">
    <source>
        <dbReference type="PROSITE" id="PS50198"/>
    </source>
</evidence>
<evidence type="ECO:0000313" key="4">
    <source>
        <dbReference type="Proteomes" id="UP000008841"/>
    </source>
</evidence>
<evidence type="ECO:0000313" key="3">
    <source>
        <dbReference type="EMBL" id="ACD90703.1"/>
    </source>
</evidence>
<protein>
    <recommendedName>
        <fullName evidence="2">PpiC domain-containing protein</fullName>
    </recommendedName>
</protein>
<dbReference type="Gene3D" id="3.10.50.40">
    <property type="match status" value="1"/>
</dbReference>
<keyword evidence="1" id="KW-0413">Isomerase</keyword>
<keyword evidence="1" id="KW-0697">Rotamase</keyword>
<feature type="domain" description="PpiC" evidence="2">
    <location>
        <begin position="121"/>
        <end position="192"/>
    </location>
</feature>
<dbReference type="PROSITE" id="PS50198">
    <property type="entry name" value="PPIC_PPIASE_2"/>
    <property type="match status" value="1"/>
</dbReference>
<organism evidence="3 4">
    <name type="scientific">Chlorobium limicola (strain DSM 245 / NBRC 103803 / 6330)</name>
    <dbReference type="NCBI Taxonomy" id="290315"/>
    <lineage>
        <taxon>Bacteria</taxon>
        <taxon>Pseudomonadati</taxon>
        <taxon>Chlorobiota</taxon>
        <taxon>Chlorobiia</taxon>
        <taxon>Chlorobiales</taxon>
        <taxon>Chlorobiaceae</taxon>
        <taxon>Chlorobium/Pelodictyon group</taxon>
        <taxon>Chlorobium</taxon>
    </lineage>
</organism>
<sequence length="237" mass="27042">MGPGVRIGKKEITEAEVMPLLSGYNLWPQLMQGIVVDSFLREYDCSFSEIEDYYRTQIIADSEFLEKQKTKMLCEGAGSDNIDFFLKRPILLEKFKQRVFGPLVEGAFLAMKSGLDKVVFFMIRNRDHELIRELFFRLESGEDVFSVLAARYSEGRESKSEGKIGPVELKQLNPALASLLATTQIGVLNPPVVIDGYGVICLLKEKIPARLDEVTKRNLLNRLFEEWLAKEVNAFFY</sequence>
<dbReference type="KEGG" id="cli:Clim_1660"/>
<gene>
    <name evidence="3" type="ordered locus">Clim_1660</name>
</gene>
<dbReference type="InterPro" id="IPR000297">
    <property type="entry name" value="PPIase_PpiC"/>
</dbReference>
<dbReference type="Pfam" id="PF00639">
    <property type="entry name" value="Rotamase"/>
    <property type="match status" value="1"/>
</dbReference>
<dbReference type="OrthoDB" id="594912at2"/>
<proteinExistence type="predicted"/>